<gene>
    <name evidence="10" type="ORF">N7498_003243</name>
</gene>
<keyword evidence="4" id="KW-0186">Copper</keyword>
<evidence type="ECO:0000256" key="6">
    <source>
        <dbReference type="ARBA" id="ARBA00023163"/>
    </source>
</evidence>
<name>A0A9W9N1T9_9EURO</name>
<keyword evidence="3" id="KW-0862">Zinc</keyword>
<dbReference type="GeneID" id="83177606"/>
<comment type="caution">
    <text evidence="10">The sequence shown here is derived from an EMBL/GenBank/DDBJ whole genome shotgun (WGS) entry which is preliminary data.</text>
</comment>
<evidence type="ECO:0000313" key="11">
    <source>
        <dbReference type="Proteomes" id="UP001150904"/>
    </source>
</evidence>
<accession>A0A9W9N1T9</accession>
<evidence type="ECO:0000256" key="7">
    <source>
        <dbReference type="ARBA" id="ARBA00023242"/>
    </source>
</evidence>
<reference evidence="10" key="1">
    <citation type="submission" date="2022-12" db="EMBL/GenBank/DDBJ databases">
        <authorList>
            <person name="Petersen C."/>
        </authorList>
    </citation>
    <scope>NUCLEOTIDE SEQUENCE</scope>
    <source>
        <strain evidence="10">IBT 15544</strain>
    </source>
</reference>
<dbReference type="Gene3D" id="3.90.430.10">
    <property type="entry name" value="Copper fist DNA-binding domain"/>
    <property type="match status" value="1"/>
</dbReference>
<keyword evidence="5" id="KW-0805">Transcription regulation</keyword>
<evidence type="ECO:0000256" key="2">
    <source>
        <dbReference type="ARBA" id="ARBA00022723"/>
    </source>
</evidence>
<feature type="region of interest" description="Disordered" evidence="8">
    <location>
        <begin position="50"/>
        <end position="169"/>
    </location>
</feature>
<dbReference type="InterPro" id="IPR051763">
    <property type="entry name" value="Copper_Homeo_Regul"/>
</dbReference>
<proteinExistence type="predicted"/>
<keyword evidence="11" id="KW-1185">Reference proteome</keyword>
<evidence type="ECO:0000256" key="4">
    <source>
        <dbReference type="ARBA" id="ARBA00023008"/>
    </source>
</evidence>
<evidence type="ECO:0000256" key="1">
    <source>
        <dbReference type="ARBA" id="ARBA00004123"/>
    </source>
</evidence>
<dbReference type="PRINTS" id="PR00617">
    <property type="entry name" value="COPPERFIST"/>
</dbReference>
<dbReference type="GO" id="GO:0045944">
    <property type="term" value="P:positive regulation of transcription by RNA polymerase II"/>
    <property type="evidence" value="ECO:0007669"/>
    <property type="project" value="TreeGrafter"/>
</dbReference>
<dbReference type="EMBL" id="JAPQKR010000008">
    <property type="protein sequence ID" value="KAJ5211597.1"/>
    <property type="molecule type" value="Genomic_DNA"/>
</dbReference>
<dbReference type="Pfam" id="PF00649">
    <property type="entry name" value="Copper-fist"/>
    <property type="match status" value="1"/>
</dbReference>
<dbReference type="GO" id="GO:0006879">
    <property type="term" value="P:intracellular iron ion homeostasis"/>
    <property type="evidence" value="ECO:0007669"/>
    <property type="project" value="TreeGrafter"/>
</dbReference>
<dbReference type="PANTHER" id="PTHR28088:SF5">
    <property type="entry name" value="TRANSCRIPTIONAL ACTIVATOR HAA1-RELATED"/>
    <property type="match status" value="1"/>
</dbReference>
<protein>
    <recommendedName>
        <fullName evidence="9">Copper-fist domain-containing protein</fullName>
    </recommendedName>
</protein>
<dbReference type="InterPro" id="IPR001083">
    <property type="entry name" value="Cu_fist_DNA-bd_dom"/>
</dbReference>
<feature type="compositionally biased region" description="Low complexity" evidence="8">
    <location>
        <begin position="99"/>
        <end position="120"/>
    </location>
</feature>
<dbReference type="AlphaFoldDB" id="A0A9W9N1T9"/>
<keyword evidence="6" id="KW-0804">Transcription</keyword>
<dbReference type="GO" id="GO:0000981">
    <property type="term" value="F:DNA-binding transcription factor activity, RNA polymerase II-specific"/>
    <property type="evidence" value="ECO:0007669"/>
    <property type="project" value="TreeGrafter"/>
</dbReference>
<keyword evidence="2" id="KW-0479">Metal-binding</keyword>
<feature type="compositionally biased region" description="Low complexity" evidence="8">
    <location>
        <begin position="134"/>
        <end position="145"/>
    </location>
</feature>
<comment type="subcellular location">
    <subcellularLocation>
        <location evidence="1">Nucleus</location>
    </subcellularLocation>
</comment>
<evidence type="ECO:0000259" key="9">
    <source>
        <dbReference type="PROSITE" id="PS50073"/>
    </source>
</evidence>
<dbReference type="GO" id="GO:0000978">
    <property type="term" value="F:RNA polymerase II cis-regulatory region sequence-specific DNA binding"/>
    <property type="evidence" value="ECO:0007669"/>
    <property type="project" value="TreeGrafter"/>
</dbReference>
<dbReference type="GO" id="GO:0006878">
    <property type="term" value="P:intracellular copper ion homeostasis"/>
    <property type="evidence" value="ECO:0007669"/>
    <property type="project" value="TreeGrafter"/>
</dbReference>
<evidence type="ECO:0000256" key="3">
    <source>
        <dbReference type="ARBA" id="ARBA00022833"/>
    </source>
</evidence>
<feature type="domain" description="Copper-fist" evidence="9">
    <location>
        <begin position="1"/>
        <end position="39"/>
    </location>
</feature>
<dbReference type="PROSITE" id="PS50073">
    <property type="entry name" value="COPPER_FIST_2"/>
    <property type="match status" value="1"/>
</dbReference>
<dbReference type="SUPFAM" id="SSF57879">
    <property type="entry name" value="Zinc domain conserved in yeast copper-regulated transcription factors"/>
    <property type="match status" value="1"/>
</dbReference>
<dbReference type="InterPro" id="IPR036395">
    <property type="entry name" value="Cu_fist_DNA-bd_dom_sf"/>
</dbReference>
<feature type="compositionally biased region" description="Low complexity" evidence="8">
    <location>
        <begin position="156"/>
        <end position="169"/>
    </location>
</feature>
<dbReference type="SMART" id="SM01090">
    <property type="entry name" value="Copper-fist"/>
    <property type="match status" value="1"/>
</dbReference>
<organism evidence="10 11">
    <name type="scientific">Penicillium cinerascens</name>
    <dbReference type="NCBI Taxonomy" id="70096"/>
    <lineage>
        <taxon>Eukaryota</taxon>
        <taxon>Fungi</taxon>
        <taxon>Dikarya</taxon>
        <taxon>Ascomycota</taxon>
        <taxon>Pezizomycotina</taxon>
        <taxon>Eurotiomycetes</taxon>
        <taxon>Eurotiomycetidae</taxon>
        <taxon>Eurotiales</taxon>
        <taxon>Aspergillaceae</taxon>
        <taxon>Penicillium</taxon>
    </lineage>
</organism>
<keyword evidence="7" id="KW-0539">Nucleus</keyword>
<dbReference type="SMART" id="SM00412">
    <property type="entry name" value="Cu_FIST"/>
    <property type="match status" value="1"/>
</dbReference>
<sequence length="279" mass="30175">MLIDGQKWACEACIRGHRVSSCKHHDRPLIRIKRKGRPFATCSICHSTPCSAPTEHARQKREAELKHPSKKATHGRLYPRHHNPNGFQPIAPRPSGKNSRGSSSARVSRSGSSASHTSVRANSRRDSASTGPWSGSEGSGNESSGRTQSAMSGPVSGSNSRAGSGGLSRSADNLALDPVLSSDMFDPAYNLLPSTLSGASLVQNAPLISPLESVNPFDFPLDPSLTLDDGALRYLEDMEVDITEGITEEVFHVEDWSRYMWSPETGFEHLDAGYPPVSR</sequence>
<evidence type="ECO:0000313" key="10">
    <source>
        <dbReference type="EMBL" id="KAJ5211597.1"/>
    </source>
</evidence>
<dbReference type="GO" id="GO:0005507">
    <property type="term" value="F:copper ion binding"/>
    <property type="evidence" value="ECO:0007669"/>
    <property type="project" value="InterPro"/>
</dbReference>
<dbReference type="Proteomes" id="UP001150904">
    <property type="component" value="Unassembled WGS sequence"/>
</dbReference>
<evidence type="ECO:0000256" key="5">
    <source>
        <dbReference type="ARBA" id="ARBA00023015"/>
    </source>
</evidence>
<feature type="compositionally biased region" description="Basic residues" evidence="8">
    <location>
        <begin position="68"/>
        <end position="83"/>
    </location>
</feature>
<dbReference type="PANTHER" id="PTHR28088">
    <property type="entry name" value="TRANSCRIPTIONAL ACTIVATOR HAA1-RELATED"/>
    <property type="match status" value="1"/>
</dbReference>
<dbReference type="FunFam" id="3.90.430.10:FF:000001">
    <property type="entry name" value="Copper fist DNA-binding protein"/>
    <property type="match status" value="1"/>
</dbReference>
<dbReference type="RefSeq" id="XP_058309767.1">
    <property type="nucleotide sequence ID" value="XM_058450305.1"/>
</dbReference>
<feature type="compositionally biased region" description="Basic and acidic residues" evidence="8">
    <location>
        <begin position="55"/>
        <end position="67"/>
    </location>
</feature>
<reference evidence="10" key="2">
    <citation type="journal article" date="2023" name="IMA Fungus">
        <title>Comparative genomic study of the Penicillium genus elucidates a diverse pangenome and 15 lateral gene transfer events.</title>
        <authorList>
            <person name="Petersen C."/>
            <person name="Sorensen T."/>
            <person name="Nielsen M.R."/>
            <person name="Sondergaard T.E."/>
            <person name="Sorensen J.L."/>
            <person name="Fitzpatrick D.A."/>
            <person name="Frisvad J.C."/>
            <person name="Nielsen K.L."/>
        </authorList>
    </citation>
    <scope>NUCLEOTIDE SEQUENCE</scope>
    <source>
        <strain evidence="10">IBT 15544</strain>
    </source>
</reference>
<dbReference type="OrthoDB" id="5600085at2759"/>
<dbReference type="GO" id="GO:0005634">
    <property type="term" value="C:nucleus"/>
    <property type="evidence" value="ECO:0007669"/>
    <property type="project" value="UniProtKB-SubCell"/>
</dbReference>
<evidence type="ECO:0000256" key="8">
    <source>
        <dbReference type="SAM" id="MobiDB-lite"/>
    </source>
</evidence>